<proteinExistence type="predicted"/>
<dbReference type="AlphaFoldDB" id="A0A6I3KER0"/>
<gene>
    <name evidence="1" type="ORF">GIW81_03220</name>
</gene>
<sequence>MTNGLSDDARRRAPIAGRFCRVLSALALTCALVGCAYQGSGLVEVHYQKYKARMPEGDRVFVCSSYGCRTQTPFRFTAADIAEVKKIMAKGAATPAAERDAAKVAVGWMGSRADKAVGTSNDRPGDDLAGNGDPGQMDCVDVATNLTSYMLVMERNKLLRHHTVGSIYVKEDIRRGWDGWTHYAGILIDNKSKQKFAVDGWLLASGKPPEIVEVERWYIDDSDLLFGAKGAPVASMKPTATAGN</sequence>
<dbReference type="Proteomes" id="UP000440694">
    <property type="component" value="Unassembled WGS sequence"/>
</dbReference>
<name>A0A6I3KER0_9HYPH</name>
<dbReference type="EMBL" id="WMBQ01000001">
    <property type="protein sequence ID" value="MTD93344.1"/>
    <property type="molecule type" value="Genomic_DNA"/>
</dbReference>
<organism evidence="1 2">
    <name type="scientific">Hyphomicrobium album</name>
    <dbReference type="NCBI Taxonomy" id="2665159"/>
    <lineage>
        <taxon>Bacteria</taxon>
        <taxon>Pseudomonadati</taxon>
        <taxon>Pseudomonadota</taxon>
        <taxon>Alphaproteobacteria</taxon>
        <taxon>Hyphomicrobiales</taxon>
        <taxon>Hyphomicrobiaceae</taxon>
        <taxon>Hyphomicrobium</taxon>
    </lineage>
</organism>
<comment type="caution">
    <text evidence="1">The sequence shown here is derived from an EMBL/GenBank/DDBJ whole genome shotgun (WGS) entry which is preliminary data.</text>
</comment>
<evidence type="ECO:0000313" key="1">
    <source>
        <dbReference type="EMBL" id="MTD93344.1"/>
    </source>
</evidence>
<keyword evidence="2" id="KW-1185">Reference proteome</keyword>
<evidence type="ECO:0000313" key="2">
    <source>
        <dbReference type="Proteomes" id="UP000440694"/>
    </source>
</evidence>
<dbReference type="RefSeq" id="WP_154737892.1">
    <property type="nucleotide sequence ID" value="NZ_WMBQ01000001.1"/>
</dbReference>
<accession>A0A6I3KER0</accession>
<protein>
    <submittedName>
        <fullName evidence="1">Uncharacterized protein</fullName>
    </submittedName>
</protein>
<reference evidence="1 2" key="1">
    <citation type="submission" date="2019-11" db="EMBL/GenBank/DDBJ databases">
        <title>Identification of a novel strain.</title>
        <authorList>
            <person name="Xu Q."/>
            <person name="Wang G."/>
        </authorList>
    </citation>
    <scope>NUCLEOTIDE SEQUENCE [LARGE SCALE GENOMIC DNA]</scope>
    <source>
        <strain evidence="2">xq</strain>
    </source>
</reference>